<keyword evidence="2" id="KW-0520">NAD</keyword>
<dbReference type="GO" id="GO:0016618">
    <property type="term" value="F:hydroxypyruvate reductase [NAD(P)H] activity"/>
    <property type="evidence" value="ECO:0007669"/>
    <property type="project" value="TreeGrafter"/>
</dbReference>
<dbReference type="InterPro" id="IPR050223">
    <property type="entry name" value="D-isomer_2-hydroxyacid_DH"/>
</dbReference>
<evidence type="ECO:0000259" key="4">
    <source>
        <dbReference type="Pfam" id="PF02826"/>
    </source>
</evidence>
<dbReference type="InterPro" id="IPR036291">
    <property type="entry name" value="NAD(P)-bd_dom_sf"/>
</dbReference>
<keyword evidence="3" id="KW-0472">Membrane</keyword>
<evidence type="ECO:0000256" key="2">
    <source>
        <dbReference type="ARBA" id="ARBA00023027"/>
    </source>
</evidence>
<dbReference type="GO" id="GO:0030267">
    <property type="term" value="F:glyoxylate reductase (NADPH) activity"/>
    <property type="evidence" value="ECO:0007669"/>
    <property type="project" value="TreeGrafter"/>
</dbReference>
<dbReference type="EMBL" id="LAZR01030598">
    <property type="protein sequence ID" value="KKL56139.1"/>
    <property type="molecule type" value="Genomic_DNA"/>
</dbReference>
<dbReference type="SUPFAM" id="SSF51735">
    <property type="entry name" value="NAD(P)-binding Rossmann-fold domains"/>
    <property type="match status" value="1"/>
</dbReference>
<reference evidence="5" key="1">
    <citation type="journal article" date="2015" name="Nature">
        <title>Complex archaea that bridge the gap between prokaryotes and eukaryotes.</title>
        <authorList>
            <person name="Spang A."/>
            <person name="Saw J.H."/>
            <person name="Jorgensen S.L."/>
            <person name="Zaremba-Niedzwiedzka K."/>
            <person name="Martijn J."/>
            <person name="Lind A.E."/>
            <person name="van Eijk R."/>
            <person name="Schleper C."/>
            <person name="Guy L."/>
            <person name="Ettema T.J."/>
        </authorList>
    </citation>
    <scope>NUCLEOTIDE SEQUENCE</scope>
</reference>
<keyword evidence="3" id="KW-1133">Transmembrane helix</keyword>
<dbReference type="AlphaFoldDB" id="A0A0F9D3K1"/>
<name>A0A0F9D3K1_9ZZZZ</name>
<dbReference type="PANTHER" id="PTHR10996">
    <property type="entry name" value="2-HYDROXYACID DEHYDROGENASE-RELATED"/>
    <property type="match status" value="1"/>
</dbReference>
<protein>
    <recommendedName>
        <fullName evidence="4">D-isomer specific 2-hydroxyacid dehydrogenase NAD-binding domain-containing protein</fullName>
    </recommendedName>
</protein>
<keyword evidence="1" id="KW-0560">Oxidoreductase</keyword>
<comment type="caution">
    <text evidence="5">The sequence shown here is derived from an EMBL/GenBank/DDBJ whole genome shotgun (WGS) entry which is preliminary data.</text>
</comment>
<dbReference type="Pfam" id="PF02826">
    <property type="entry name" value="2-Hacid_dh_C"/>
    <property type="match status" value="1"/>
</dbReference>
<evidence type="ECO:0000256" key="1">
    <source>
        <dbReference type="ARBA" id="ARBA00023002"/>
    </source>
</evidence>
<organism evidence="5">
    <name type="scientific">marine sediment metagenome</name>
    <dbReference type="NCBI Taxonomy" id="412755"/>
    <lineage>
        <taxon>unclassified sequences</taxon>
        <taxon>metagenomes</taxon>
        <taxon>ecological metagenomes</taxon>
    </lineage>
</organism>
<keyword evidence="3" id="KW-0812">Transmembrane</keyword>
<feature type="transmembrane region" description="Helical" evidence="3">
    <location>
        <begin position="219"/>
        <end position="238"/>
    </location>
</feature>
<dbReference type="GO" id="GO:0005829">
    <property type="term" value="C:cytosol"/>
    <property type="evidence" value="ECO:0007669"/>
    <property type="project" value="TreeGrafter"/>
</dbReference>
<feature type="domain" description="D-isomer specific 2-hydroxyacid dehydrogenase NAD-binding" evidence="4">
    <location>
        <begin position="123"/>
        <end position="201"/>
    </location>
</feature>
<dbReference type="InterPro" id="IPR006140">
    <property type="entry name" value="D-isomer_DH_NAD-bd"/>
</dbReference>
<proteinExistence type="predicted"/>
<gene>
    <name evidence="5" type="ORF">LCGC14_2248390</name>
</gene>
<dbReference type="PANTHER" id="PTHR10996:SF178">
    <property type="entry name" value="2-HYDROXYACID DEHYDROGENASE YGL185C-RELATED"/>
    <property type="match status" value="1"/>
</dbReference>
<accession>A0A0F9D3K1</accession>
<evidence type="ECO:0000313" key="5">
    <source>
        <dbReference type="EMBL" id="KKL56139.1"/>
    </source>
</evidence>
<sequence>MNDTNNLKTTPKNDITVCFISSILDKAKDYIMEKLKHFDNVELIFPLDRSEKNLLRIASKADILIEWQPSKKLLSSACTLKLFINPGAGVQHLIEPFRELNKKQNVLLANGHGNSYFVAQHTVALLLTLMNKIVPHHEWIREGKWRTGDKEATSTPLRFKNIGLLGYGAINQKVHKFLCGFNVEFSVLRRHWDKQKKIMPTRVNKYNFNVRCFLFRFRIFLWDIFWSIHFWFLSFICLEVHK</sequence>
<dbReference type="GO" id="GO:0051287">
    <property type="term" value="F:NAD binding"/>
    <property type="evidence" value="ECO:0007669"/>
    <property type="project" value="InterPro"/>
</dbReference>
<dbReference type="Gene3D" id="3.40.50.720">
    <property type="entry name" value="NAD(P)-binding Rossmann-like Domain"/>
    <property type="match status" value="2"/>
</dbReference>
<evidence type="ECO:0000256" key="3">
    <source>
        <dbReference type="SAM" id="Phobius"/>
    </source>
</evidence>
<dbReference type="SUPFAM" id="SSF52283">
    <property type="entry name" value="Formate/glycerate dehydrogenase catalytic domain-like"/>
    <property type="match status" value="1"/>
</dbReference>